<dbReference type="Gene3D" id="3.40.50.720">
    <property type="entry name" value="NAD(P)-binding Rossmann-like Domain"/>
    <property type="match status" value="1"/>
</dbReference>
<dbReference type="Proteomes" id="UP001583186">
    <property type="component" value="Unassembled WGS sequence"/>
</dbReference>
<comment type="caution">
    <text evidence="3">The sequence shown here is derived from an EMBL/GenBank/DDBJ whole genome shotgun (WGS) entry which is preliminary data.</text>
</comment>
<evidence type="ECO:0000313" key="3">
    <source>
        <dbReference type="EMBL" id="KAL1900984.1"/>
    </source>
</evidence>
<name>A0ABR3ZKR2_9PEZI</name>
<dbReference type="PANTHER" id="PTHR24321">
    <property type="entry name" value="DEHYDROGENASES, SHORT CHAIN"/>
    <property type="match status" value="1"/>
</dbReference>
<dbReference type="PRINTS" id="PR00081">
    <property type="entry name" value="GDHRDH"/>
</dbReference>
<dbReference type="EMBL" id="JAWCUI010000008">
    <property type="protein sequence ID" value="KAL1900984.1"/>
    <property type="molecule type" value="Genomic_DNA"/>
</dbReference>
<sequence length="306" mass="31846">MLGISLEGQVGLVTGAGSAYGIGRSMVIALAQAGAAAVYACDLNLGSIDSLKDEVKSLGLSTLVEGRVLDVASEEQTVAVLQDILRKHGRFDFFLANAGYAVYRSLDTLSADQFMRAVEVMQKAPYLAVKYGSQAMAVTSPAKPQSKGSVVITSSCAAFAGAYADLVYTAVKKACNGIVESGSVQLASSNIRVNGVAPGCTKSSILTSSKLAEAGNEYRVEASREDVEATHAKFFERGGLFEKGQEHKYYNRTAEPAEIAYVAAFLASDLASAVNGQILLADSGKTAAATGEGFTGPVAAMPPLKF</sequence>
<dbReference type="InterPro" id="IPR002347">
    <property type="entry name" value="SDR_fam"/>
</dbReference>
<accession>A0ABR3ZKR2</accession>
<evidence type="ECO:0000256" key="1">
    <source>
        <dbReference type="ARBA" id="ARBA00006484"/>
    </source>
</evidence>
<dbReference type="PANTHER" id="PTHR24321:SF15">
    <property type="entry name" value="OXIDOREDUCTASE UCPA"/>
    <property type="match status" value="1"/>
</dbReference>
<evidence type="ECO:0000256" key="2">
    <source>
        <dbReference type="ARBA" id="ARBA00023002"/>
    </source>
</evidence>
<dbReference type="InterPro" id="IPR036291">
    <property type="entry name" value="NAD(P)-bd_dom_sf"/>
</dbReference>
<proteinExistence type="inferred from homology"/>
<evidence type="ECO:0000313" key="4">
    <source>
        <dbReference type="Proteomes" id="UP001583186"/>
    </source>
</evidence>
<organism evidence="3 4">
    <name type="scientific">Sporothrix stenoceras</name>
    <dbReference type="NCBI Taxonomy" id="5173"/>
    <lineage>
        <taxon>Eukaryota</taxon>
        <taxon>Fungi</taxon>
        <taxon>Dikarya</taxon>
        <taxon>Ascomycota</taxon>
        <taxon>Pezizomycotina</taxon>
        <taxon>Sordariomycetes</taxon>
        <taxon>Sordariomycetidae</taxon>
        <taxon>Ophiostomatales</taxon>
        <taxon>Ophiostomataceae</taxon>
        <taxon>Sporothrix</taxon>
    </lineage>
</organism>
<comment type="similarity">
    <text evidence="1">Belongs to the short-chain dehydrogenases/reductases (SDR) family.</text>
</comment>
<dbReference type="CDD" id="cd05233">
    <property type="entry name" value="SDR_c"/>
    <property type="match status" value="1"/>
</dbReference>
<keyword evidence="4" id="KW-1185">Reference proteome</keyword>
<dbReference type="SUPFAM" id="SSF51735">
    <property type="entry name" value="NAD(P)-binding Rossmann-fold domains"/>
    <property type="match status" value="1"/>
</dbReference>
<dbReference type="Pfam" id="PF13561">
    <property type="entry name" value="adh_short_C2"/>
    <property type="match status" value="1"/>
</dbReference>
<gene>
    <name evidence="3" type="ORF">Sste5346_002047</name>
</gene>
<protein>
    <submittedName>
        <fullName evidence="3">Uncharacterized protein</fullName>
    </submittedName>
</protein>
<keyword evidence="2" id="KW-0560">Oxidoreductase</keyword>
<reference evidence="3 4" key="1">
    <citation type="journal article" date="2024" name="IMA Fungus">
        <title>IMA Genome - F19 : A genome assembly and annotation guide to empower mycologists, including annotated draft genome sequences of Ceratocystis pirilliformis, Diaporthe australafricana, Fusarium ophioides, Paecilomyces lecythidis, and Sporothrix stenoceras.</title>
        <authorList>
            <person name="Aylward J."/>
            <person name="Wilson A.M."/>
            <person name="Visagie C.M."/>
            <person name="Spraker J."/>
            <person name="Barnes I."/>
            <person name="Buitendag C."/>
            <person name="Ceriani C."/>
            <person name="Del Mar Angel L."/>
            <person name="du Plessis D."/>
            <person name="Fuchs T."/>
            <person name="Gasser K."/>
            <person name="Kramer D."/>
            <person name="Li W."/>
            <person name="Munsamy K."/>
            <person name="Piso A."/>
            <person name="Price J.L."/>
            <person name="Sonnekus B."/>
            <person name="Thomas C."/>
            <person name="van der Nest A."/>
            <person name="van Dijk A."/>
            <person name="van Heerden A."/>
            <person name="van Vuuren N."/>
            <person name="Yilmaz N."/>
            <person name="Duong T.A."/>
            <person name="van der Merwe N.A."/>
            <person name="Wingfield M.J."/>
            <person name="Wingfield B.D."/>
        </authorList>
    </citation>
    <scope>NUCLEOTIDE SEQUENCE [LARGE SCALE GENOMIC DNA]</scope>
    <source>
        <strain evidence="3 4">CMW 5346</strain>
    </source>
</reference>
<dbReference type="Pfam" id="PF00106">
    <property type="entry name" value="adh_short"/>
    <property type="match status" value="1"/>
</dbReference>